<evidence type="ECO:0000313" key="15">
    <source>
        <dbReference type="EMBL" id="PAV21424.1"/>
    </source>
</evidence>
<evidence type="ECO:0000256" key="7">
    <source>
        <dbReference type="ARBA" id="ARBA00022723"/>
    </source>
</evidence>
<dbReference type="Gene3D" id="3.30.1490.100">
    <property type="entry name" value="DNA polymerase, Y-family, little finger domain"/>
    <property type="match status" value="1"/>
</dbReference>
<dbReference type="FunCoup" id="A0A286UPI5">
    <property type="interactions" value="345"/>
</dbReference>
<dbReference type="Gene3D" id="3.30.70.270">
    <property type="match status" value="1"/>
</dbReference>
<comment type="caution">
    <text evidence="15">The sequence shown here is derived from an EMBL/GenBank/DDBJ whole genome shotgun (WGS) entry which is preliminary data.</text>
</comment>
<feature type="compositionally biased region" description="Basic and acidic residues" evidence="13">
    <location>
        <begin position="759"/>
        <end position="769"/>
    </location>
</feature>
<dbReference type="Gene3D" id="6.10.250.1490">
    <property type="match status" value="1"/>
</dbReference>
<keyword evidence="8" id="KW-0227">DNA damage</keyword>
<keyword evidence="5" id="KW-0808">Transferase</keyword>
<dbReference type="FunFam" id="3.30.1490.100:FF:000001">
    <property type="entry name" value="DNA repair protein REV1"/>
    <property type="match status" value="1"/>
</dbReference>
<protein>
    <recommendedName>
        <fullName evidence="3">DNA repair protein REV1</fullName>
    </recommendedName>
</protein>
<gene>
    <name evidence="15" type="ORF">PNOK_0405100</name>
</gene>
<dbReference type="OrthoDB" id="427711at2759"/>
<dbReference type="GO" id="GO:0017125">
    <property type="term" value="F:deoxycytidyl transferase activity"/>
    <property type="evidence" value="ECO:0007669"/>
    <property type="project" value="TreeGrafter"/>
</dbReference>
<dbReference type="SUPFAM" id="SSF56672">
    <property type="entry name" value="DNA/RNA polymerases"/>
    <property type="match status" value="1"/>
</dbReference>
<dbReference type="Gene3D" id="6.10.250.1630">
    <property type="match status" value="1"/>
</dbReference>
<dbReference type="InterPro" id="IPR001126">
    <property type="entry name" value="UmuC"/>
</dbReference>
<evidence type="ECO:0000256" key="2">
    <source>
        <dbReference type="ARBA" id="ARBA00010945"/>
    </source>
</evidence>
<dbReference type="InterPro" id="IPR036775">
    <property type="entry name" value="DNA_pol_Y-fam_lit_finger_sf"/>
</dbReference>
<dbReference type="Gene3D" id="1.10.150.20">
    <property type="entry name" value="5' to 3' exonuclease, C-terminal subdomain"/>
    <property type="match status" value="1"/>
</dbReference>
<keyword evidence="6" id="KW-0548">Nucleotidyltransferase</keyword>
<dbReference type="Pfam" id="PF11799">
    <property type="entry name" value="IMS_C"/>
    <property type="match status" value="1"/>
</dbReference>
<dbReference type="PANTHER" id="PTHR45990">
    <property type="entry name" value="DNA REPAIR PROTEIN REV1"/>
    <property type="match status" value="1"/>
</dbReference>
<keyword evidence="10" id="KW-0238">DNA-binding</keyword>
<evidence type="ECO:0000256" key="11">
    <source>
        <dbReference type="ARBA" id="ARBA00023204"/>
    </source>
</evidence>
<evidence type="ECO:0000256" key="13">
    <source>
        <dbReference type="SAM" id="MobiDB-lite"/>
    </source>
</evidence>
<keyword evidence="4" id="KW-0237">DNA synthesis</keyword>
<proteinExistence type="inferred from homology"/>
<dbReference type="SUPFAM" id="SSF100879">
    <property type="entry name" value="Lesion bypass DNA polymerase (Y-family), little finger domain"/>
    <property type="match status" value="1"/>
</dbReference>
<dbReference type="PROSITE" id="PS50173">
    <property type="entry name" value="UMUC"/>
    <property type="match status" value="1"/>
</dbReference>
<evidence type="ECO:0000256" key="1">
    <source>
        <dbReference type="ARBA" id="ARBA00004123"/>
    </source>
</evidence>
<dbReference type="InterPro" id="IPR043128">
    <property type="entry name" value="Rev_trsase/Diguanyl_cyclase"/>
</dbReference>
<evidence type="ECO:0000256" key="12">
    <source>
        <dbReference type="ARBA" id="ARBA00023242"/>
    </source>
</evidence>
<dbReference type="GO" id="GO:0042276">
    <property type="term" value="P:error-prone translesion synthesis"/>
    <property type="evidence" value="ECO:0007669"/>
    <property type="project" value="TreeGrafter"/>
</dbReference>
<dbReference type="Gene3D" id="3.40.1170.60">
    <property type="match status" value="1"/>
</dbReference>
<organism evidence="15 16">
    <name type="scientific">Pyrrhoderma noxium</name>
    <dbReference type="NCBI Taxonomy" id="2282107"/>
    <lineage>
        <taxon>Eukaryota</taxon>
        <taxon>Fungi</taxon>
        <taxon>Dikarya</taxon>
        <taxon>Basidiomycota</taxon>
        <taxon>Agaricomycotina</taxon>
        <taxon>Agaricomycetes</taxon>
        <taxon>Hymenochaetales</taxon>
        <taxon>Hymenochaetaceae</taxon>
        <taxon>Pyrrhoderma</taxon>
    </lineage>
</organism>
<feature type="region of interest" description="Disordered" evidence="13">
    <location>
        <begin position="216"/>
        <end position="265"/>
    </location>
</feature>
<dbReference type="Proteomes" id="UP000217199">
    <property type="component" value="Unassembled WGS sequence"/>
</dbReference>
<evidence type="ECO:0000256" key="6">
    <source>
        <dbReference type="ARBA" id="ARBA00022695"/>
    </source>
</evidence>
<evidence type="ECO:0000256" key="5">
    <source>
        <dbReference type="ARBA" id="ARBA00022679"/>
    </source>
</evidence>
<evidence type="ECO:0000256" key="9">
    <source>
        <dbReference type="ARBA" id="ARBA00022842"/>
    </source>
</evidence>
<dbReference type="Pfam" id="PF00817">
    <property type="entry name" value="IMS"/>
    <property type="match status" value="1"/>
</dbReference>
<name>A0A286UPI5_9AGAM</name>
<evidence type="ECO:0000256" key="3">
    <source>
        <dbReference type="ARBA" id="ARBA00020399"/>
    </source>
</evidence>
<dbReference type="EMBL" id="NBII01000003">
    <property type="protein sequence ID" value="PAV21424.1"/>
    <property type="molecule type" value="Genomic_DNA"/>
</dbReference>
<dbReference type="InterPro" id="IPR043502">
    <property type="entry name" value="DNA/RNA_pol_sf"/>
</dbReference>
<feature type="compositionally biased region" description="Basic and acidic residues" evidence="13">
    <location>
        <begin position="672"/>
        <end position="686"/>
    </location>
</feature>
<evidence type="ECO:0000256" key="10">
    <source>
        <dbReference type="ARBA" id="ARBA00023125"/>
    </source>
</evidence>
<keyword evidence="12" id="KW-0539">Nucleus</keyword>
<dbReference type="GO" id="GO:0006281">
    <property type="term" value="P:DNA repair"/>
    <property type="evidence" value="ECO:0007669"/>
    <property type="project" value="UniProtKB-KW"/>
</dbReference>
<evidence type="ECO:0000259" key="14">
    <source>
        <dbReference type="PROSITE" id="PS50173"/>
    </source>
</evidence>
<comment type="subcellular location">
    <subcellularLocation>
        <location evidence="1">Nucleus</location>
    </subcellularLocation>
</comment>
<keyword evidence="11" id="KW-0234">DNA repair</keyword>
<keyword evidence="9" id="KW-0460">Magnesium</keyword>
<evidence type="ECO:0000256" key="8">
    <source>
        <dbReference type="ARBA" id="ARBA00022763"/>
    </source>
</evidence>
<feature type="region of interest" description="Disordered" evidence="13">
    <location>
        <begin position="45"/>
        <end position="74"/>
    </location>
</feature>
<dbReference type="AlphaFoldDB" id="A0A286UPI5"/>
<feature type="compositionally biased region" description="Acidic residues" evidence="13">
    <location>
        <begin position="720"/>
        <end position="731"/>
    </location>
</feature>
<dbReference type="GO" id="GO:0005634">
    <property type="term" value="C:nucleus"/>
    <property type="evidence" value="ECO:0007669"/>
    <property type="project" value="UniProtKB-SubCell"/>
</dbReference>
<accession>A0A286UPI5</accession>
<dbReference type="GO" id="GO:0003684">
    <property type="term" value="F:damaged DNA binding"/>
    <property type="evidence" value="ECO:0007669"/>
    <property type="project" value="InterPro"/>
</dbReference>
<dbReference type="InParanoid" id="A0A286UPI5"/>
<keyword evidence="16" id="KW-1185">Reference proteome</keyword>
<feature type="compositionally biased region" description="Polar residues" evidence="13">
    <location>
        <begin position="62"/>
        <end position="73"/>
    </location>
</feature>
<dbReference type="GO" id="GO:0046872">
    <property type="term" value="F:metal ion binding"/>
    <property type="evidence" value="ECO:0007669"/>
    <property type="project" value="UniProtKB-KW"/>
</dbReference>
<sequence length="899" mass="99603">MQQLSASSSFSSAFEEDSPEFLEAITTTIFPGEILPDTKNLHLKRKHSEEELDLPPKHSQECLKNSTRTSGTCDENCYPEDRPLKRGKHDIEPEFVQGSSKDVEICSPVSPPHPEYDNDQTIKPLYTSDPVSFKDASRVPGYAANKPNEHAEKLMENPDFRSTRTSAAGAEFIDNFYKNSRLHHLSMWKVELRALVAEAQECAEKLFARGKIDDDNSTIEPSTQEGFAGKVDSDEISGTSMRGSMFQPLRTPSKSKGKTKDQDSIGSENKVIMHCDFDCFFVSVGLLTRPYLKDQPVVVCHSQGNQGRSSSTSEVSSANYKARESGIRAGMSLRQAQKLCPSVVTIPYEFEKYKKASLQLYTILMSHADDLEAVSVDEALIDVTIAVQQMPGSPEKHYDPARTFAELLRAEIKGATGCDVSIGISHNIMLARLATRKAKPSGSYHLRLADVQKHIEYTCLDELHGFGPAMRDKALERLGAATLGEIAKKPRSVLCDVFGKTTGAVLYDAVRGIDHRRLESDKARKSVSAEINYGIRFETNEQVQAFMFQLAGEVSKRLNTIEMLGSSLTLKIMKREPDAPKEPPKFLGHGCCNVFNKTTSISSAEGHATSDALIIGQQAWKLLKSLSYDPSDLRGIGIQVQKLEKASSSSLSRPKQGQTKLPFNKISKRKETKMTLETEKEDKGYEGDPILKVMPPSSQGDDEIEIIIPGSTPPTKDSDGQEEEGEEEEEGGTTKASNIDLPSFSQVDRSAFESLPTQIRREITAEYTRRSASPALSALSDERNSPSLSPPKRKTTDKGTPLSRIVQALAPRSRDGEARSSASKNIVKMNIFERCELQKERRGTRVEVTRAELEKLGLDARVFYELPKELQLEQLANARFERSFGKKKTTPGTSKAKAR</sequence>
<evidence type="ECO:0000313" key="16">
    <source>
        <dbReference type="Proteomes" id="UP000217199"/>
    </source>
</evidence>
<reference evidence="15 16" key="1">
    <citation type="journal article" date="2017" name="Mol. Ecol.">
        <title>Comparative and population genomic landscape of Phellinus noxius: A hypervariable fungus causing root rot in trees.</title>
        <authorList>
            <person name="Chung C.L."/>
            <person name="Lee T.J."/>
            <person name="Akiba M."/>
            <person name="Lee H.H."/>
            <person name="Kuo T.H."/>
            <person name="Liu D."/>
            <person name="Ke H.M."/>
            <person name="Yokoi T."/>
            <person name="Roa M.B."/>
            <person name="Lu M.J."/>
            <person name="Chang Y.Y."/>
            <person name="Ann P.J."/>
            <person name="Tsai J.N."/>
            <person name="Chen C.Y."/>
            <person name="Tzean S.S."/>
            <person name="Ota Y."/>
            <person name="Hattori T."/>
            <person name="Sahashi N."/>
            <person name="Liou R.F."/>
            <person name="Kikuchi T."/>
            <person name="Tsai I.J."/>
        </authorList>
    </citation>
    <scope>NUCLEOTIDE SEQUENCE [LARGE SCALE GENOMIC DNA]</scope>
    <source>
        <strain evidence="15 16">FFPRI411160</strain>
    </source>
</reference>
<dbReference type="InterPro" id="IPR017961">
    <property type="entry name" value="DNA_pol_Y-fam_little_finger"/>
</dbReference>
<feature type="region of interest" description="Disordered" evidence="13">
    <location>
        <begin position="643"/>
        <end position="822"/>
    </location>
</feature>
<dbReference type="GO" id="GO:0070987">
    <property type="term" value="P:error-free translesion synthesis"/>
    <property type="evidence" value="ECO:0007669"/>
    <property type="project" value="TreeGrafter"/>
</dbReference>
<dbReference type="GO" id="GO:0003887">
    <property type="term" value="F:DNA-directed DNA polymerase activity"/>
    <property type="evidence" value="ECO:0007669"/>
    <property type="project" value="TreeGrafter"/>
</dbReference>
<comment type="similarity">
    <text evidence="2">Belongs to the DNA polymerase type-Y family.</text>
</comment>
<dbReference type="PANTHER" id="PTHR45990:SF1">
    <property type="entry name" value="DNA REPAIR PROTEIN REV1"/>
    <property type="match status" value="1"/>
</dbReference>
<feature type="compositionally biased region" description="Polar residues" evidence="13">
    <location>
        <begin position="646"/>
        <end position="661"/>
    </location>
</feature>
<evidence type="ECO:0000256" key="4">
    <source>
        <dbReference type="ARBA" id="ARBA00022634"/>
    </source>
</evidence>
<feature type="domain" description="UmuC" evidence="14">
    <location>
        <begin position="272"/>
        <end position="467"/>
    </location>
</feature>
<keyword evidence="7" id="KW-0479">Metal-binding</keyword>
<dbReference type="STRING" id="2282107.A0A286UPI5"/>